<gene>
    <name evidence="4" type="ORF">RAE19_00075</name>
</gene>
<organism evidence="4 5">
    <name type="scientific">Rhodoferax potami</name>
    <dbReference type="NCBI Taxonomy" id="3068338"/>
    <lineage>
        <taxon>Bacteria</taxon>
        <taxon>Pseudomonadati</taxon>
        <taxon>Pseudomonadota</taxon>
        <taxon>Betaproteobacteria</taxon>
        <taxon>Burkholderiales</taxon>
        <taxon>Comamonadaceae</taxon>
        <taxon>Rhodoferax</taxon>
    </lineage>
</organism>
<dbReference type="InterPro" id="IPR016155">
    <property type="entry name" value="Mopterin_synth/thiamin_S_b"/>
</dbReference>
<sequence>MVALAVAPRQVSEIRVKLPKGLTAAGAIAASGLLTNVPDAHVDALALAIWGKKVAPTHVMRQGDRLELLSPLRVDPKVARRERFARQGSKSAGLFAQDRGARPPRR</sequence>
<evidence type="ECO:0000256" key="3">
    <source>
        <dbReference type="SAM" id="MobiDB-lite"/>
    </source>
</evidence>
<protein>
    <recommendedName>
        <fullName evidence="2">UPF0125 protein RAE19_00075</fullName>
    </recommendedName>
</protein>
<evidence type="ECO:0000256" key="2">
    <source>
        <dbReference type="HAMAP-Rule" id="MF_00460"/>
    </source>
</evidence>
<reference evidence="4 5" key="1">
    <citation type="submission" date="2023-08" db="EMBL/GenBank/DDBJ databases">
        <title>Rhodoferax potami sp. nov. and Rhodoferax mekongensis sp. nov., isolated from the Mekong River in Thailand.</title>
        <authorList>
            <person name="Kitikhun S."/>
            <person name="Charoenyingcharoen P."/>
            <person name="Siriarchawattana P."/>
            <person name="Likhitrattanapisal S."/>
            <person name="Nilsakha T."/>
            <person name="Chanpet A."/>
            <person name="Rattanawaree P."/>
            <person name="Ingsriswang S."/>
        </authorList>
    </citation>
    <scope>NUCLEOTIDE SEQUENCE [LARGE SCALE GENOMIC DNA]</scope>
    <source>
        <strain evidence="4 5">TBRC 17660</strain>
    </source>
</reference>
<evidence type="ECO:0000313" key="5">
    <source>
        <dbReference type="Proteomes" id="UP001321700"/>
    </source>
</evidence>
<proteinExistence type="inferred from homology"/>
<dbReference type="RefSeq" id="WP_313876142.1">
    <property type="nucleotide sequence ID" value="NZ_JAVBIK010000001.1"/>
</dbReference>
<dbReference type="EMBL" id="JAVBIK010000001">
    <property type="protein sequence ID" value="MDT7517155.1"/>
    <property type="molecule type" value="Genomic_DNA"/>
</dbReference>
<comment type="similarity">
    <text evidence="1 2">Belongs to the UPF0125 (RnfH) family.</text>
</comment>
<dbReference type="HAMAP" id="MF_00460">
    <property type="entry name" value="UPF0125_RnfH"/>
    <property type="match status" value="1"/>
</dbReference>
<dbReference type="PANTHER" id="PTHR37483">
    <property type="entry name" value="UPF0125 PROTEIN RATB"/>
    <property type="match status" value="1"/>
</dbReference>
<dbReference type="Pfam" id="PF03658">
    <property type="entry name" value="Ub-RnfH"/>
    <property type="match status" value="1"/>
</dbReference>
<dbReference type="InterPro" id="IPR037021">
    <property type="entry name" value="RnfH_sf"/>
</dbReference>
<feature type="region of interest" description="Disordered" evidence="3">
    <location>
        <begin position="83"/>
        <end position="106"/>
    </location>
</feature>
<name>A0ABU3KHA2_9BURK</name>
<evidence type="ECO:0000256" key="1">
    <source>
        <dbReference type="ARBA" id="ARBA00010645"/>
    </source>
</evidence>
<dbReference type="PANTHER" id="PTHR37483:SF1">
    <property type="entry name" value="UPF0125 PROTEIN RATB"/>
    <property type="match status" value="1"/>
</dbReference>
<dbReference type="Gene3D" id="3.10.20.280">
    <property type="entry name" value="RnfH-like"/>
    <property type="match status" value="1"/>
</dbReference>
<evidence type="ECO:0000313" key="4">
    <source>
        <dbReference type="EMBL" id="MDT7517155.1"/>
    </source>
</evidence>
<accession>A0ABU3KHA2</accession>
<dbReference type="SUPFAM" id="SSF54285">
    <property type="entry name" value="MoaD/ThiS"/>
    <property type="match status" value="1"/>
</dbReference>
<dbReference type="Proteomes" id="UP001321700">
    <property type="component" value="Unassembled WGS sequence"/>
</dbReference>
<keyword evidence="5" id="KW-1185">Reference proteome</keyword>
<dbReference type="InterPro" id="IPR005346">
    <property type="entry name" value="RnfH"/>
</dbReference>
<comment type="caution">
    <text evidence="4">The sequence shown here is derived from an EMBL/GenBank/DDBJ whole genome shotgun (WGS) entry which is preliminary data.</text>
</comment>